<evidence type="ECO:0000313" key="3">
    <source>
        <dbReference type="Proteomes" id="UP000318834"/>
    </source>
</evidence>
<accession>A0A537IMW5</accession>
<evidence type="ECO:0000313" key="2">
    <source>
        <dbReference type="EMBL" id="TMI72693.1"/>
    </source>
</evidence>
<dbReference type="CDD" id="cd08977">
    <property type="entry name" value="SusD"/>
    <property type="match status" value="1"/>
</dbReference>
<protein>
    <submittedName>
        <fullName evidence="2">RagB/SusD family nutrient uptake outer membrane protein</fullName>
    </submittedName>
</protein>
<reference evidence="2 3" key="1">
    <citation type="journal article" date="2019" name="Nat. Microbiol.">
        <title>Mediterranean grassland soil C-N compound turnover is dependent on rainfall and depth, and is mediated by genomically divergent microorganisms.</title>
        <authorList>
            <person name="Diamond S."/>
            <person name="Andeer P.F."/>
            <person name="Li Z."/>
            <person name="Crits-Christoph A."/>
            <person name="Burstein D."/>
            <person name="Anantharaman K."/>
            <person name="Lane K.R."/>
            <person name="Thomas B.C."/>
            <person name="Pan C."/>
            <person name="Northen T.R."/>
            <person name="Banfield J.F."/>
        </authorList>
    </citation>
    <scope>NUCLEOTIDE SEQUENCE [LARGE SCALE GENOMIC DNA]</scope>
    <source>
        <strain evidence="2">NP_8</strain>
    </source>
</reference>
<dbReference type="EMBL" id="VBAP01000083">
    <property type="protein sequence ID" value="TMI72693.1"/>
    <property type="molecule type" value="Genomic_DNA"/>
</dbReference>
<dbReference type="Gene3D" id="1.25.40.390">
    <property type="match status" value="1"/>
</dbReference>
<proteinExistence type="predicted"/>
<dbReference type="InterPro" id="IPR011990">
    <property type="entry name" value="TPR-like_helical_dom_sf"/>
</dbReference>
<name>A0A537IMW5_9BACT</name>
<dbReference type="AlphaFoldDB" id="A0A537IMW5"/>
<dbReference type="Proteomes" id="UP000318834">
    <property type="component" value="Unassembled WGS sequence"/>
</dbReference>
<feature type="region of interest" description="Disordered" evidence="1">
    <location>
        <begin position="436"/>
        <end position="473"/>
    </location>
</feature>
<dbReference type="GO" id="GO:0009279">
    <property type="term" value="C:cell outer membrane"/>
    <property type="evidence" value="ECO:0007669"/>
    <property type="project" value="UniProtKB-SubCell"/>
</dbReference>
<organism evidence="2 3">
    <name type="scientific">Candidatus Segetimicrobium genomatis</name>
    <dbReference type="NCBI Taxonomy" id="2569760"/>
    <lineage>
        <taxon>Bacteria</taxon>
        <taxon>Bacillati</taxon>
        <taxon>Candidatus Sysuimicrobiota</taxon>
        <taxon>Candidatus Sysuimicrobiia</taxon>
        <taxon>Candidatus Sysuimicrobiales</taxon>
        <taxon>Candidatus Segetimicrobiaceae</taxon>
        <taxon>Candidatus Segetimicrobium</taxon>
    </lineage>
</organism>
<evidence type="ECO:0000256" key="1">
    <source>
        <dbReference type="SAM" id="MobiDB-lite"/>
    </source>
</evidence>
<dbReference type="PROSITE" id="PS51257">
    <property type="entry name" value="PROKAR_LIPOPROTEIN"/>
    <property type="match status" value="1"/>
</dbReference>
<comment type="caution">
    <text evidence="2">The sequence shown here is derived from an EMBL/GenBank/DDBJ whole genome shotgun (WGS) entry which is preliminary data.</text>
</comment>
<gene>
    <name evidence="2" type="ORF">E6H05_10840</name>
</gene>
<sequence>MRPLSRARSMRTTKLLAALVGLVVATGCKDLNVPNLNSPALDDLLNNPTRSKIVTAATGLLIGTRAGIAAQNGYVSLLGIVGRESYNFDPADPRFVTEMMVGPLDGGSPAFGGNLWANPYRSILNANILLTATDRVPAMSDPEKEAVRGFAKTIQAFDFLKVIVTRDANGAPIDVGIDLTAPPAAIATRAAVYARIVQLLDAAQTHLQAAGSTFPFTLPSGFAGFNTPSTFLQFNRALRARVAVYTDDFAGALTALGGSFIDTTKSLNLGVYYDYSTVSGDETNALFDPNARAIVAHPSLETDAQLQTGGAKDARFVRKIAKLPAAKSAQGLTSDLQFVIYDAVDAPIPIIRNEELILLRAEANVGLNTAGSLAAAITDLNTIRVKSGSLPLYAGAVTQTALLDELLYNKRYSLMFEGGHRWIDLRHYGRLNTLPQDPTSGGAAKRFSKFPFPGFECDPRSPPPPGCGTETGS</sequence>
<dbReference type="SUPFAM" id="SSF48452">
    <property type="entry name" value="TPR-like"/>
    <property type="match status" value="1"/>
</dbReference>